<organism evidence="10 11">
    <name type="scientific">Roseofilum reptotaenium AO1-A</name>
    <dbReference type="NCBI Taxonomy" id="1925591"/>
    <lineage>
        <taxon>Bacteria</taxon>
        <taxon>Bacillati</taxon>
        <taxon>Cyanobacteriota</taxon>
        <taxon>Cyanophyceae</taxon>
        <taxon>Desertifilales</taxon>
        <taxon>Desertifilaceae</taxon>
        <taxon>Roseofilum</taxon>
    </lineage>
</organism>
<keyword evidence="2 9" id="KW-0690">Ribosome biogenesis</keyword>
<protein>
    <recommendedName>
        <fullName evidence="9">Endoribonuclease YbeY</fullName>
        <ecNumber evidence="9">3.1.-.-</ecNumber>
    </recommendedName>
</protein>
<dbReference type="Pfam" id="PF02130">
    <property type="entry name" value="YbeY"/>
    <property type="match status" value="1"/>
</dbReference>
<reference evidence="10" key="1">
    <citation type="submission" date="2016-10" db="EMBL/GenBank/DDBJ databases">
        <title>CRISPR-Cas defence system in Roseofilum reptotaenium: evidence of a bacteriophage-cyanobacterium arms race in the coral black band disease.</title>
        <authorList>
            <person name="Buerger P."/>
            <person name="Wood-Charlson E.M."/>
            <person name="Weynberg K.D."/>
            <person name="Willis B."/>
            <person name="Van Oppen M.J."/>
        </authorList>
    </citation>
    <scope>NUCLEOTIDE SEQUENCE [LARGE SCALE GENOMIC DNA]</scope>
    <source>
        <strain evidence="10">AO1-A</strain>
    </source>
</reference>
<dbReference type="GO" id="GO:0004222">
    <property type="term" value="F:metalloendopeptidase activity"/>
    <property type="evidence" value="ECO:0007669"/>
    <property type="project" value="InterPro"/>
</dbReference>
<dbReference type="InterPro" id="IPR020549">
    <property type="entry name" value="YbeY_CS"/>
</dbReference>
<comment type="caution">
    <text evidence="10">The sequence shown here is derived from an EMBL/GenBank/DDBJ whole genome shotgun (WGS) entry which is preliminary data.</text>
</comment>
<keyword evidence="8 9" id="KW-0862">Zinc</keyword>
<dbReference type="GO" id="GO:0004521">
    <property type="term" value="F:RNA endonuclease activity"/>
    <property type="evidence" value="ECO:0007669"/>
    <property type="project" value="UniProtKB-UniRule"/>
</dbReference>
<evidence type="ECO:0000256" key="1">
    <source>
        <dbReference type="ARBA" id="ARBA00010875"/>
    </source>
</evidence>
<keyword evidence="4 9" id="KW-0540">Nuclease</keyword>
<evidence type="ECO:0000256" key="7">
    <source>
        <dbReference type="ARBA" id="ARBA00022801"/>
    </source>
</evidence>
<dbReference type="GO" id="GO:0008270">
    <property type="term" value="F:zinc ion binding"/>
    <property type="evidence" value="ECO:0007669"/>
    <property type="project" value="UniProtKB-UniRule"/>
</dbReference>
<dbReference type="InterPro" id="IPR002036">
    <property type="entry name" value="YbeY"/>
</dbReference>
<comment type="similarity">
    <text evidence="1 9">Belongs to the endoribonuclease YbeY family.</text>
</comment>
<keyword evidence="9" id="KW-0963">Cytoplasm</keyword>
<keyword evidence="5 9" id="KW-0479">Metal-binding</keyword>
<dbReference type="PANTHER" id="PTHR46986">
    <property type="entry name" value="ENDORIBONUCLEASE YBEY, CHLOROPLASTIC"/>
    <property type="match status" value="1"/>
</dbReference>
<evidence type="ECO:0000256" key="5">
    <source>
        <dbReference type="ARBA" id="ARBA00022723"/>
    </source>
</evidence>
<dbReference type="PANTHER" id="PTHR46986:SF1">
    <property type="entry name" value="ENDORIBONUCLEASE YBEY, CHLOROPLASTIC"/>
    <property type="match status" value="1"/>
</dbReference>
<sequence length="166" mass="18545">MDVEVNIEISPSIAQPPVTSELLHQWFCTWLKSIDLPPASAYELSLRLTDNQEIQSFNAQYRQQDRPTDVLAFAALETETPLLPGTEDPLYLGDLMISVEIARDQAKEQGHSEIVELAWLSAHGLLHLLGWDHPDEESLQAMWIKQESLLVQVGLELGTSGGCQIL</sequence>
<evidence type="ECO:0000256" key="6">
    <source>
        <dbReference type="ARBA" id="ARBA00022759"/>
    </source>
</evidence>
<keyword evidence="7 9" id="KW-0378">Hydrolase</keyword>
<keyword evidence="3 9" id="KW-0698">rRNA processing</keyword>
<feature type="binding site" evidence="9">
    <location>
        <position position="123"/>
    </location>
    <ligand>
        <name>Zn(2+)</name>
        <dbReference type="ChEBI" id="CHEBI:29105"/>
        <note>catalytic</note>
    </ligand>
</feature>
<dbReference type="STRING" id="1925591.BI308_15385"/>
<dbReference type="HAMAP" id="MF_00009">
    <property type="entry name" value="Endoribonucl_YbeY"/>
    <property type="match status" value="1"/>
</dbReference>
<proteinExistence type="inferred from homology"/>
<keyword evidence="6 9" id="KW-0255">Endonuclease</keyword>
<dbReference type="SUPFAM" id="SSF55486">
    <property type="entry name" value="Metalloproteases ('zincins'), catalytic domain"/>
    <property type="match status" value="1"/>
</dbReference>
<evidence type="ECO:0000256" key="3">
    <source>
        <dbReference type="ARBA" id="ARBA00022552"/>
    </source>
</evidence>
<evidence type="ECO:0000313" key="10">
    <source>
        <dbReference type="EMBL" id="OJJ24680.1"/>
    </source>
</evidence>
<gene>
    <name evidence="9" type="primary">ybeY</name>
    <name evidence="10" type="ORF">BI308_15385</name>
</gene>
<comment type="subcellular location">
    <subcellularLocation>
        <location evidence="9">Cytoplasm</location>
    </subcellularLocation>
</comment>
<feature type="binding site" evidence="9">
    <location>
        <position position="127"/>
    </location>
    <ligand>
        <name>Zn(2+)</name>
        <dbReference type="ChEBI" id="CHEBI:29105"/>
        <note>catalytic</note>
    </ligand>
</feature>
<evidence type="ECO:0000256" key="2">
    <source>
        <dbReference type="ARBA" id="ARBA00022517"/>
    </source>
</evidence>
<evidence type="ECO:0000256" key="8">
    <source>
        <dbReference type="ARBA" id="ARBA00022833"/>
    </source>
</evidence>
<dbReference type="GO" id="GO:0005737">
    <property type="term" value="C:cytoplasm"/>
    <property type="evidence" value="ECO:0007669"/>
    <property type="project" value="UniProtKB-SubCell"/>
</dbReference>
<keyword evidence="11" id="KW-1185">Reference proteome</keyword>
<dbReference type="Gene3D" id="3.40.390.30">
    <property type="entry name" value="Metalloproteases ('zincins'), catalytic domain"/>
    <property type="match status" value="1"/>
</dbReference>
<dbReference type="AlphaFoldDB" id="A0A1L9QPS7"/>
<dbReference type="EC" id="3.1.-.-" evidence="9"/>
<feature type="binding site" evidence="9">
    <location>
        <position position="133"/>
    </location>
    <ligand>
        <name>Zn(2+)</name>
        <dbReference type="ChEBI" id="CHEBI:29105"/>
        <note>catalytic</note>
    </ligand>
</feature>
<comment type="cofactor">
    <cofactor evidence="9">
        <name>Zn(2+)</name>
        <dbReference type="ChEBI" id="CHEBI:29105"/>
    </cofactor>
    <text evidence="9">Binds 1 zinc ion.</text>
</comment>
<dbReference type="PROSITE" id="PS01306">
    <property type="entry name" value="UPF0054"/>
    <property type="match status" value="1"/>
</dbReference>
<dbReference type="NCBIfam" id="TIGR00043">
    <property type="entry name" value="rRNA maturation RNase YbeY"/>
    <property type="match status" value="1"/>
</dbReference>
<dbReference type="EMBL" id="MLAW01000027">
    <property type="protein sequence ID" value="OJJ24680.1"/>
    <property type="molecule type" value="Genomic_DNA"/>
</dbReference>
<comment type="function">
    <text evidence="9">Single strand-specific metallo-endoribonuclease involved in late-stage 70S ribosome quality control and in maturation of the 3' terminus of the 16S rRNA.</text>
</comment>
<dbReference type="Proteomes" id="UP000183940">
    <property type="component" value="Unassembled WGS sequence"/>
</dbReference>
<evidence type="ECO:0000313" key="11">
    <source>
        <dbReference type="Proteomes" id="UP000183940"/>
    </source>
</evidence>
<evidence type="ECO:0000256" key="9">
    <source>
        <dbReference type="HAMAP-Rule" id="MF_00009"/>
    </source>
</evidence>
<evidence type="ECO:0000256" key="4">
    <source>
        <dbReference type="ARBA" id="ARBA00022722"/>
    </source>
</evidence>
<name>A0A1L9QPS7_9CYAN</name>
<dbReference type="InterPro" id="IPR023091">
    <property type="entry name" value="MetalPrtase_cat_dom_sf_prd"/>
</dbReference>
<accession>A0A1L9QPS7</accession>
<dbReference type="GO" id="GO:0006364">
    <property type="term" value="P:rRNA processing"/>
    <property type="evidence" value="ECO:0007669"/>
    <property type="project" value="UniProtKB-UniRule"/>
</dbReference>